<reference evidence="2" key="1">
    <citation type="submission" date="2025-08" db="UniProtKB">
        <authorList>
            <consortium name="Ensembl"/>
        </authorList>
    </citation>
    <scope>IDENTIFICATION</scope>
</reference>
<dbReference type="InterPro" id="IPR029071">
    <property type="entry name" value="Ubiquitin-like_domsf"/>
</dbReference>
<dbReference type="Proteomes" id="UP000694559">
    <property type="component" value="Unplaced"/>
</dbReference>
<protein>
    <recommendedName>
        <fullName evidence="1">Ubiquitin-like domain-containing protein</fullName>
    </recommendedName>
</protein>
<dbReference type="SUPFAM" id="SSF54236">
    <property type="entry name" value="Ubiquitin-like"/>
    <property type="match status" value="1"/>
</dbReference>
<evidence type="ECO:0000259" key="1">
    <source>
        <dbReference type="PROSITE" id="PS50053"/>
    </source>
</evidence>
<evidence type="ECO:0000313" key="2">
    <source>
        <dbReference type="Ensembl" id="ENSNNAP00000007572.1"/>
    </source>
</evidence>
<dbReference type="GeneTree" id="ENSGT01020000230624"/>
<dbReference type="OrthoDB" id="199599at2759"/>
<dbReference type="InterPro" id="IPR039415">
    <property type="entry name" value="FUBI"/>
</dbReference>
<feature type="domain" description="Ubiquitin-like" evidence="1">
    <location>
        <begin position="1"/>
        <end position="67"/>
    </location>
</feature>
<dbReference type="AlphaFoldDB" id="A0A8C6X460"/>
<proteinExistence type="predicted"/>
<dbReference type="Ensembl" id="ENSNNAT00000007942.1">
    <property type="protein sequence ID" value="ENSNNAP00000007572.1"/>
    <property type="gene ID" value="ENSNNAG00000005116.1"/>
</dbReference>
<dbReference type="CDD" id="cd01793">
    <property type="entry name" value="Ubl_FUBI"/>
    <property type="match status" value="1"/>
</dbReference>
<dbReference type="FunFam" id="3.10.20.90:FF:000276">
    <property type="entry name" value="40S ribosomal protein S30"/>
    <property type="match status" value="1"/>
</dbReference>
<name>A0A8C6X460_NAJNA</name>
<keyword evidence="3" id="KW-1185">Reference proteome</keyword>
<dbReference type="Pfam" id="PF00240">
    <property type="entry name" value="ubiquitin"/>
    <property type="match status" value="1"/>
</dbReference>
<reference evidence="2" key="2">
    <citation type="submission" date="2025-09" db="UniProtKB">
        <authorList>
            <consortium name="Ensembl"/>
        </authorList>
    </citation>
    <scope>IDENTIFICATION</scope>
</reference>
<evidence type="ECO:0000313" key="3">
    <source>
        <dbReference type="Proteomes" id="UP000694559"/>
    </source>
</evidence>
<accession>A0A8C6X460</accession>
<dbReference type="PROSITE" id="PS50053">
    <property type="entry name" value="UBIQUITIN_2"/>
    <property type="match status" value="1"/>
</dbReference>
<dbReference type="Gene3D" id="3.10.20.90">
    <property type="entry name" value="Phosphatidylinositol 3-kinase Catalytic Subunit, Chain A, domain 1"/>
    <property type="match status" value="1"/>
</dbReference>
<dbReference type="SMART" id="SM00213">
    <property type="entry name" value="UBQ"/>
    <property type="match status" value="1"/>
</dbReference>
<dbReference type="InterPro" id="IPR000626">
    <property type="entry name" value="Ubiquitin-like_dom"/>
</dbReference>
<sequence length="145" mass="16215">MQLFVRAQNLHTLEVSGHETVSHLKARIESLEGIALEDQVILLGGIPLENDSVIGQCGISDLTTLEVNAHAWWEGPWFPGSCWQSERPDSKGRQFEMNPPQLRLGGWGCLGHPLAYCLWTPKDSREHLNCRLFISISIAGQRPFA</sequence>
<organism evidence="2 3">
    <name type="scientific">Naja naja</name>
    <name type="common">Indian cobra</name>
    <dbReference type="NCBI Taxonomy" id="35670"/>
    <lineage>
        <taxon>Eukaryota</taxon>
        <taxon>Metazoa</taxon>
        <taxon>Chordata</taxon>
        <taxon>Craniata</taxon>
        <taxon>Vertebrata</taxon>
        <taxon>Euteleostomi</taxon>
        <taxon>Lepidosauria</taxon>
        <taxon>Squamata</taxon>
        <taxon>Bifurcata</taxon>
        <taxon>Unidentata</taxon>
        <taxon>Episquamata</taxon>
        <taxon>Toxicofera</taxon>
        <taxon>Serpentes</taxon>
        <taxon>Colubroidea</taxon>
        <taxon>Elapidae</taxon>
        <taxon>Elapinae</taxon>
        <taxon>Naja</taxon>
    </lineage>
</organism>